<protein>
    <recommendedName>
        <fullName evidence="3">Fe2OG dioxygenase domain-containing protein</fullName>
    </recommendedName>
</protein>
<dbReference type="SUPFAM" id="SSF51197">
    <property type="entry name" value="Clavaminate synthase-like"/>
    <property type="match status" value="1"/>
</dbReference>
<dbReference type="GeneID" id="32584936"/>
<evidence type="ECO:0008006" key="3">
    <source>
        <dbReference type="Google" id="ProtNLM"/>
    </source>
</evidence>
<evidence type="ECO:0000313" key="2">
    <source>
        <dbReference type="Proteomes" id="UP000077173"/>
    </source>
</evidence>
<keyword evidence="2" id="KW-1185">Reference proteome</keyword>
<reference evidence="1 2" key="1">
    <citation type="submission" date="2016-02" db="EMBL/GenBank/DDBJ databases">
        <title>Draft genome sequence of the strain BR 10247T Bradyrhizobium neotropicale isolated from nodules of Centrolobium paraense.</title>
        <authorList>
            <person name="Simoes-Araujo J.L."/>
            <person name="Barauna A.C."/>
            <person name="Silva K."/>
            <person name="Zilli J.E."/>
        </authorList>
    </citation>
    <scope>NUCLEOTIDE SEQUENCE [LARGE SCALE GENOMIC DNA]</scope>
    <source>
        <strain evidence="1 2">BR 10247</strain>
    </source>
</reference>
<dbReference type="Gene3D" id="2.60.120.620">
    <property type="entry name" value="q2cbj1_9rhob like domain"/>
    <property type="match status" value="1"/>
</dbReference>
<gene>
    <name evidence="1" type="ORF">AXW67_35470</name>
</gene>
<dbReference type="RefSeq" id="WP_063676331.1">
    <property type="nucleotide sequence ID" value="NZ_LSEF01000015.1"/>
</dbReference>
<dbReference type="InterPro" id="IPR008775">
    <property type="entry name" value="Phytyl_CoA_dOase-like"/>
</dbReference>
<name>A0A176ZJ31_9BRAD</name>
<sequence>MYQETDWSALRDAVTTQGGIVIPNFLSTHTVASIEKEIGPWRKQINFNDIYGSSILGSNRWIQHLGIASLSALKLALDERILELMESIFGEPCLLAEFSYQEKIEPDPSHLKMHTDFDGGILIFYYLSGVDSEVGSTRFIPGTHEIGGLLQTDGKPFIDEKHYVPRMKDIQQVHGGPGTAFVFDQDVWHDLPPVKKAGRRVIWCLYQPQSHPQCAIDHLYRQSFLAALNDRQRQAFGIGQPAFGRLGYLRSIGRRLWIGDVKLAAKYALKHRHIGREPTLVKTAPLRLSRVRAPRPSK</sequence>
<organism evidence="1 2">
    <name type="scientific">Bradyrhizobium neotropicale</name>
    <dbReference type="NCBI Taxonomy" id="1497615"/>
    <lineage>
        <taxon>Bacteria</taxon>
        <taxon>Pseudomonadati</taxon>
        <taxon>Pseudomonadota</taxon>
        <taxon>Alphaproteobacteria</taxon>
        <taxon>Hyphomicrobiales</taxon>
        <taxon>Nitrobacteraceae</taxon>
        <taxon>Bradyrhizobium</taxon>
    </lineage>
</organism>
<evidence type="ECO:0000313" key="1">
    <source>
        <dbReference type="EMBL" id="OAF19815.1"/>
    </source>
</evidence>
<dbReference type="AlphaFoldDB" id="A0A176ZJ31"/>
<dbReference type="EMBL" id="LSEF01000015">
    <property type="protein sequence ID" value="OAF19815.1"/>
    <property type="molecule type" value="Genomic_DNA"/>
</dbReference>
<accession>A0A176ZJ31</accession>
<dbReference type="Proteomes" id="UP000077173">
    <property type="component" value="Unassembled WGS sequence"/>
</dbReference>
<proteinExistence type="predicted"/>
<dbReference type="Pfam" id="PF05721">
    <property type="entry name" value="PhyH"/>
    <property type="match status" value="1"/>
</dbReference>
<comment type="caution">
    <text evidence="1">The sequence shown here is derived from an EMBL/GenBank/DDBJ whole genome shotgun (WGS) entry which is preliminary data.</text>
</comment>
<dbReference type="GO" id="GO:0016706">
    <property type="term" value="F:2-oxoglutarate-dependent dioxygenase activity"/>
    <property type="evidence" value="ECO:0007669"/>
    <property type="project" value="UniProtKB-ARBA"/>
</dbReference>